<dbReference type="Pfam" id="PF07670">
    <property type="entry name" value="Gate"/>
    <property type="match status" value="1"/>
</dbReference>
<dbReference type="InterPro" id="IPR011642">
    <property type="entry name" value="Gate_dom"/>
</dbReference>
<organism evidence="3 4">
    <name type="scientific">Alkaliphilus peptidifermentans DSM 18978</name>
    <dbReference type="NCBI Taxonomy" id="1120976"/>
    <lineage>
        <taxon>Bacteria</taxon>
        <taxon>Bacillati</taxon>
        <taxon>Bacillota</taxon>
        <taxon>Clostridia</taxon>
        <taxon>Peptostreptococcales</taxon>
        <taxon>Natronincolaceae</taxon>
        <taxon>Alkaliphilus</taxon>
    </lineage>
</organism>
<feature type="transmembrane region" description="Helical" evidence="1">
    <location>
        <begin position="91"/>
        <end position="111"/>
    </location>
</feature>
<feature type="transmembrane region" description="Helical" evidence="1">
    <location>
        <begin position="335"/>
        <end position="351"/>
    </location>
</feature>
<evidence type="ECO:0000256" key="1">
    <source>
        <dbReference type="SAM" id="Phobius"/>
    </source>
</evidence>
<feature type="transmembrane region" description="Helical" evidence="1">
    <location>
        <begin position="421"/>
        <end position="442"/>
    </location>
</feature>
<evidence type="ECO:0000259" key="2">
    <source>
        <dbReference type="Pfam" id="PF07670"/>
    </source>
</evidence>
<dbReference type="RefSeq" id="WP_091544143.1">
    <property type="nucleotide sequence ID" value="NZ_FMUS01000017.1"/>
</dbReference>
<feature type="transmembrane region" description="Helical" evidence="1">
    <location>
        <begin position="20"/>
        <end position="40"/>
    </location>
</feature>
<dbReference type="EMBL" id="FMUS01000017">
    <property type="protein sequence ID" value="SCY82018.1"/>
    <property type="molecule type" value="Genomic_DNA"/>
</dbReference>
<accession>A0A1G5J2T7</accession>
<keyword evidence="4" id="KW-1185">Reference proteome</keyword>
<feature type="transmembrane region" description="Helical" evidence="1">
    <location>
        <begin position="123"/>
        <end position="152"/>
    </location>
</feature>
<evidence type="ECO:0000313" key="3">
    <source>
        <dbReference type="EMBL" id="SCY82018.1"/>
    </source>
</evidence>
<proteinExistence type="predicted"/>
<protein>
    <submittedName>
        <fullName evidence="3">Nucleoside recognition GATE domain-containing membrane protein YjiH</fullName>
    </submittedName>
</protein>
<name>A0A1G5J2T7_9FIRM</name>
<feature type="transmembrane region" description="Helical" evidence="1">
    <location>
        <begin position="61"/>
        <end position="79"/>
    </location>
</feature>
<dbReference type="Proteomes" id="UP000198636">
    <property type="component" value="Unassembled WGS sequence"/>
</dbReference>
<feature type="transmembrane region" description="Helical" evidence="1">
    <location>
        <begin position="309"/>
        <end position="329"/>
    </location>
</feature>
<feature type="transmembrane region" description="Helical" evidence="1">
    <location>
        <begin position="384"/>
        <end position="409"/>
    </location>
</feature>
<keyword evidence="1" id="KW-1133">Transmembrane helix</keyword>
<dbReference type="AlphaFoldDB" id="A0A1G5J2T7"/>
<evidence type="ECO:0000313" key="4">
    <source>
        <dbReference type="Proteomes" id="UP000198636"/>
    </source>
</evidence>
<feature type="transmembrane region" description="Helical" evidence="1">
    <location>
        <begin position="206"/>
        <end position="225"/>
    </location>
</feature>
<feature type="transmembrane region" description="Helical" evidence="1">
    <location>
        <begin position="237"/>
        <end position="255"/>
    </location>
</feature>
<reference evidence="3 4" key="1">
    <citation type="submission" date="2016-10" db="EMBL/GenBank/DDBJ databases">
        <authorList>
            <person name="de Groot N.N."/>
        </authorList>
    </citation>
    <scope>NUCLEOTIDE SEQUENCE [LARGE SCALE GENOMIC DNA]</scope>
    <source>
        <strain evidence="3 4">DSM 18978</strain>
    </source>
</reference>
<keyword evidence="1" id="KW-0812">Transmembrane</keyword>
<dbReference type="OrthoDB" id="1633380at2"/>
<feature type="transmembrane region" description="Helical" evidence="1">
    <location>
        <begin position="172"/>
        <end position="194"/>
    </location>
</feature>
<feature type="domain" description="Nucleoside transporter/FeoB GTPase Gate" evidence="2">
    <location>
        <begin position="131"/>
        <end position="230"/>
    </location>
</feature>
<gene>
    <name evidence="3" type="ORF">SAMN03080606_02606</name>
</gene>
<sequence>MNTDKTMSQYNKIHNKSNIIKFIIFSFIGIFVYFIPFTISGTKTIMLDHLVTAITIAMPRLGSSFALGMIILGGLVPFYEKNWNKDINSVIMSGLKALGILLGMMAFFNLGPEWLMREDMLPLLFNTIVIPVAIMVPLGSLFLTFITGYGLLGFLGVILKPVMQPIWKVPGTAAVNVVASFVGSFSVGILMTNNLFKEGKYTRREAAIIVTSFSTVSATFMVIIAKRLGLMSIWNTFFWTTLIITFIVSAITARLKPLSAIKSEYINDYGIIEAEPKEKILNSALNAALKEIENNKSTWRSIISNLKEGIYMTLRFLPLILSIGVISFYLVKMTFFFDIIGYIFYPIIYILNIPEPWMVAKAISTVGAEVLTPAIIMSSIEAPIAARFVTGVVSISSILFFSGSIPCIISTDINISIKDIFLILMERIIITLVLVTPLMKILF</sequence>
<keyword evidence="1" id="KW-0472">Membrane</keyword>